<feature type="transmembrane region" description="Helical" evidence="1">
    <location>
        <begin position="127"/>
        <end position="159"/>
    </location>
</feature>
<reference evidence="2 3" key="1">
    <citation type="submission" date="2014-07" db="EMBL/GenBank/DDBJ databases">
        <title>Biosystematic studies on Modestobacter strains isolated from extreme hyper-arid desert soil and from historic building.</title>
        <authorList>
            <person name="Bukarasam K."/>
            <person name="Bull A."/>
            <person name="Girard G."/>
            <person name="van Wezel G."/>
            <person name="Goodfellow M."/>
        </authorList>
    </citation>
    <scope>NUCLEOTIDE SEQUENCE [LARGE SCALE GENOMIC DNA]</scope>
    <source>
        <strain evidence="2 3">KNN45-2b</strain>
    </source>
</reference>
<organism evidence="2 3">
    <name type="scientific">Modestobacter caceresii</name>
    <dbReference type="NCBI Taxonomy" id="1522368"/>
    <lineage>
        <taxon>Bacteria</taxon>
        <taxon>Bacillati</taxon>
        <taxon>Actinomycetota</taxon>
        <taxon>Actinomycetes</taxon>
        <taxon>Geodermatophilales</taxon>
        <taxon>Geodermatophilaceae</taxon>
        <taxon>Modestobacter</taxon>
    </lineage>
</organism>
<keyword evidence="3" id="KW-1185">Reference proteome</keyword>
<comment type="caution">
    <text evidence="2">The sequence shown here is derived from an EMBL/GenBank/DDBJ whole genome shotgun (WGS) entry which is preliminary data.</text>
</comment>
<dbReference type="Proteomes" id="UP000029713">
    <property type="component" value="Unassembled WGS sequence"/>
</dbReference>
<dbReference type="EMBL" id="JPMX01000093">
    <property type="protein sequence ID" value="KGH44945.1"/>
    <property type="molecule type" value="Genomic_DNA"/>
</dbReference>
<evidence type="ECO:0000256" key="1">
    <source>
        <dbReference type="SAM" id="Phobius"/>
    </source>
</evidence>
<proteinExistence type="predicted"/>
<sequence>MARPVTDYKAPNYWLGYRSGFVRRGLPGEVLRRLTAGRPTYRQMERMGVALSRSAAASIVPMAVDVALRGPGKLPRIAATGLLVASPLTCTLLLHDVGRYDGVGVLVLALLSTGRFAWLRLPLPASAVLIAGAVSVAVASEEFLLAVLAPTVVAAVHLLSRHHQLTRDQGLQLLGGVLVPGVVVAGASLLTPVPADALTTARAEALRAGARPAGPTGDALAALNRGFVENLAYFRLFGPTPVVMSFALWGGFYFLTARLLEKLLSAGAGSWYSSLVAAHAFVGAALSVAGVDFRRWWGLALAGLMSAVVLTDASPVGDPVGTAAFGGALALAVAGVLPRDLKVYPWGRLRVERALPLTG</sequence>
<feature type="transmembrane region" description="Helical" evidence="1">
    <location>
        <begin position="171"/>
        <end position="190"/>
    </location>
</feature>
<keyword evidence="1" id="KW-0812">Transmembrane</keyword>
<feature type="transmembrane region" description="Helical" evidence="1">
    <location>
        <begin position="272"/>
        <end position="290"/>
    </location>
</feature>
<evidence type="ECO:0000313" key="3">
    <source>
        <dbReference type="Proteomes" id="UP000029713"/>
    </source>
</evidence>
<keyword evidence="1" id="KW-0472">Membrane</keyword>
<accession>A0A098Y3G0</accession>
<dbReference type="AlphaFoldDB" id="A0A098Y3G0"/>
<name>A0A098Y3G0_9ACTN</name>
<protein>
    <submittedName>
        <fullName evidence="2">Uncharacterized protein</fullName>
    </submittedName>
</protein>
<gene>
    <name evidence="2" type="ORF">IN07_20260</name>
</gene>
<feature type="transmembrane region" description="Helical" evidence="1">
    <location>
        <begin position="320"/>
        <end position="337"/>
    </location>
</feature>
<keyword evidence="1" id="KW-1133">Transmembrane helix</keyword>
<feature type="transmembrane region" description="Helical" evidence="1">
    <location>
        <begin position="242"/>
        <end position="260"/>
    </location>
</feature>
<evidence type="ECO:0000313" key="2">
    <source>
        <dbReference type="EMBL" id="KGH44945.1"/>
    </source>
</evidence>